<evidence type="ECO:0000313" key="1">
    <source>
        <dbReference type="EMBL" id="PYH92784.1"/>
    </source>
</evidence>
<organism evidence="1 2">
    <name type="scientific">Aspergillus ellipticus CBS 707.79</name>
    <dbReference type="NCBI Taxonomy" id="1448320"/>
    <lineage>
        <taxon>Eukaryota</taxon>
        <taxon>Fungi</taxon>
        <taxon>Dikarya</taxon>
        <taxon>Ascomycota</taxon>
        <taxon>Pezizomycotina</taxon>
        <taxon>Eurotiomycetes</taxon>
        <taxon>Eurotiomycetidae</taxon>
        <taxon>Eurotiales</taxon>
        <taxon>Aspergillaceae</taxon>
        <taxon>Aspergillus</taxon>
        <taxon>Aspergillus subgen. Circumdati</taxon>
    </lineage>
</organism>
<sequence length="149" mass="17221">MVVKVLSQYPELTDVHIPLLRDCLSSSMPKTSILELAIMEHLADEVRNTRVIRSGSVNIFHVRPQTQSAQTGIGGVIHDKDFARRRTGRESIESWDWLFELVRYQHLQNGDLYMHLILLGIKQPYLEWLIYDQRCGPVHGAHFSHCSRT</sequence>
<protein>
    <submittedName>
        <fullName evidence="1">Uncharacterized protein</fullName>
    </submittedName>
</protein>
<dbReference type="AlphaFoldDB" id="A0A319D686"/>
<name>A0A319D686_9EURO</name>
<evidence type="ECO:0000313" key="2">
    <source>
        <dbReference type="Proteomes" id="UP000247810"/>
    </source>
</evidence>
<dbReference type="EMBL" id="KZ825907">
    <property type="protein sequence ID" value="PYH92784.1"/>
    <property type="molecule type" value="Genomic_DNA"/>
</dbReference>
<dbReference type="Proteomes" id="UP000247810">
    <property type="component" value="Unassembled WGS sequence"/>
</dbReference>
<proteinExistence type="predicted"/>
<reference evidence="1 2" key="1">
    <citation type="submission" date="2018-02" db="EMBL/GenBank/DDBJ databases">
        <title>The genomes of Aspergillus section Nigri reveals drivers in fungal speciation.</title>
        <authorList>
            <consortium name="DOE Joint Genome Institute"/>
            <person name="Vesth T.C."/>
            <person name="Nybo J."/>
            <person name="Theobald S."/>
            <person name="Brandl J."/>
            <person name="Frisvad J.C."/>
            <person name="Nielsen K.F."/>
            <person name="Lyhne E.K."/>
            <person name="Kogle M.E."/>
            <person name="Kuo A."/>
            <person name="Riley R."/>
            <person name="Clum A."/>
            <person name="Nolan M."/>
            <person name="Lipzen A."/>
            <person name="Salamov A."/>
            <person name="Henrissat B."/>
            <person name="Wiebenga A."/>
            <person name="De vries R.P."/>
            <person name="Grigoriev I.V."/>
            <person name="Mortensen U.H."/>
            <person name="Andersen M.R."/>
            <person name="Baker S.E."/>
        </authorList>
    </citation>
    <scope>NUCLEOTIDE SEQUENCE [LARGE SCALE GENOMIC DNA]</scope>
    <source>
        <strain evidence="1 2">CBS 707.79</strain>
    </source>
</reference>
<dbReference type="VEuPathDB" id="FungiDB:BO71DRAFT_16195"/>
<keyword evidence="2" id="KW-1185">Reference proteome</keyword>
<accession>A0A319D686</accession>
<gene>
    <name evidence="1" type="ORF">BO71DRAFT_16195</name>
</gene>